<organism evidence="9 10">
    <name type="scientific">Exidia glandulosa HHB12029</name>
    <dbReference type="NCBI Taxonomy" id="1314781"/>
    <lineage>
        <taxon>Eukaryota</taxon>
        <taxon>Fungi</taxon>
        <taxon>Dikarya</taxon>
        <taxon>Basidiomycota</taxon>
        <taxon>Agaricomycotina</taxon>
        <taxon>Agaricomycetes</taxon>
        <taxon>Auriculariales</taxon>
        <taxon>Exidiaceae</taxon>
        <taxon>Exidia</taxon>
    </lineage>
</organism>
<evidence type="ECO:0000256" key="6">
    <source>
        <dbReference type="ARBA" id="ARBA00023006"/>
    </source>
</evidence>
<dbReference type="GO" id="GO:0034274">
    <property type="term" value="C:Atg12-Atg5-Atg16 complex"/>
    <property type="evidence" value="ECO:0007669"/>
    <property type="project" value="TreeGrafter"/>
</dbReference>
<evidence type="ECO:0000256" key="5">
    <source>
        <dbReference type="ARBA" id="ARBA00022786"/>
    </source>
</evidence>
<dbReference type="CDD" id="cd01612">
    <property type="entry name" value="Ubl_ATG12"/>
    <property type="match status" value="1"/>
</dbReference>
<evidence type="ECO:0000256" key="1">
    <source>
        <dbReference type="ARBA" id="ARBA00007778"/>
    </source>
</evidence>
<keyword evidence="8" id="KW-0653">Protein transport</keyword>
<evidence type="ECO:0000256" key="7">
    <source>
        <dbReference type="ARBA" id="ARBA00025360"/>
    </source>
</evidence>
<dbReference type="InterPro" id="IPR029071">
    <property type="entry name" value="Ubiquitin-like_domsf"/>
</dbReference>
<keyword evidence="10" id="KW-1185">Reference proteome</keyword>
<dbReference type="GO" id="GO:0000045">
    <property type="term" value="P:autophagosome assembly"/>
    <property type="evidence" value="ECO:0007669"/>
    <property type="project" value="InterPro"/>
</dbReference>
<accession>A0A165QFJ2</accession>
<evidence type="ECO:0000313" key="9">
    <source>
        <dbReference type="EMBL" id="KZW03538.1"/>
    </source>
</evidence>
<dbReference type="FunFam" id="3.10.20.90:FF:000150">
    <property type="entry name" value="Ubiquitin-like protein ATG12"/>
    <property type="match status" value="1"/>
</dbReference>
<dbReference type="GO" id="GO:0061723">
    <property type="term" value="P:glycophagy"/>
    <property type="evidence" value="ECO:0007669"/>
    <property type="project" value="TreeGrafter"/>
</dbReference>
<dbReference type="GO" id="GO:0019776">
    <property type="term" value="F:Atg8-family ligase activity"/>
    <property type="evidence" value="ECO:0007669"/>
    <property type="project" value="TreeGrafter"/>
</dbReference>
<dbReference type="PANTHER" id="PTHR13385">
    <property type="entry name" value="AUTOPHAGY PROTEIN 12"/>
    <property type="match status" value="1"/>
</dbReference>
<keyword evidence="4 8" id="KW-1017">Isopeptide bond</keyword>
<sequence length="120" mass="13330">MVNAASQPSITAPRQPTPAALEALSTYKKKDPTKVYVMFKAVGGAPIMKKNKFQIGVSNPFQAIIRFLRKEIEWKPADPLFTYINSSFCPSPDDTVANLYKMFQTDGHLIVNYSTTAAWG</sequence>
<comment type="function">
    <text evidence="7">Ubiquitin-like protein involved in cytoplasm to vacuole transport (Cvt), autophagy vesicles formation, mitophagy, and nucleophagy. Conjugation with ATG5 through a ubiquitin-like conjugating system involving also ATG7 as an E1-like activating enzyme and ATG10 as an E2-like conjugating enzyme, is essential for its function. The ATG12-ATG5 conjugate functions as an E3-like enzyme which is required for lipidation of ATG8 and ATG8 association to the vesicle membranes.</text>
</comment>
<name>A0A165QFJ2_EXIGL</name>
<dbReference type="GO" id="GO:0097352">
    <property type="term" value="P:autophagosome maturation"/>
    <property type="evidence" value="ECO:0007669"/>
    <property type="project" value="TreeGrafter"/>
</dbReference>
<dbReference type="AlphaFoldDB" id="A0A165QFJ2"/>
<dbReference type="FunCoup" id="A0A165QFJ2">
    <property type="interactions" value="251"/>
</dbReference>
<proteinExistence type="inferred from homology"/>
<dbReference type="InParanoid" id="A0A165QFJ2"/>
<evidence type="ECO:0000256" key="3">
    <source>
        <dbReference type="ARBA" id="ARBA00015875"/>
    </source>
</evidence>
<dbReference type="Pfam" id="PF04110">
    <property type="entry name" value="APG12"/>
    <property type="match status" value="1"/>
</dbReference>
<dbReference type="OrthoDB" id="10003551at2759"/>
<dbReference type="Proteomes" id="UP000077266">
    <property type="component" value="Unassembled WGS sequence"/>
</dbReference>
<dbReference type="GO" id="GO:0000421">
    <property type="term" value="C:autophagosome membrane"/>
    <property type="evidence" value="ECO:0007669"/>
    <property type="project" value="TreeGrafter"/>
</dbReference>
<dbReference type="GO" id="GO:0034045">
    <property type="term" value="C:phagophore assembly site membrane"/>
    <property type="evidence" value="ECO:0007669"/>
    <property type="project" value="UniProtKB-SubCell"/>
</dbReference>
<dbReference type="InterPro" id="IPR007242">
    <property type="entry name" value="Atg12"/>
</dbReference>
<dbReference type="EMBL" id="KV425883">
    <property type="protein sequence ID" value="KZW03538.1"/>
    <property type="molecule type" value="Genomic_DNA"/>
</dbReference>
<comment type="similarity">
    <text evidence="1 8">Belongs to the ATG12 family.</text>
</comment>
<dbReference type="PANTHER" id="PTHR13385:SF0">
    <property type="entry name" value="UBIQUITIN-LIKE PROTEIN ATG12"/>
    <property type="match status" value="1"/>
</dbReference>
<dbReference type="GO" id="GO:0000422">
    <property type="term" value="P:autophagy of mitochondrion"/>
    <property type="evidence" value="ECO:0007669"/>
    <property type="project" value="TreeGrafter"/>
</dbReference>
<comment type="subunit">
    <text evidence="2 8">Forms a conjugate with ATG5.</text>
</comment>
<dbReference type="Gene3D" id="3.10.20.90">
    <property type="entry name" value="Phosphatidylinositol 3-kinase Catalytic Subunit, Chain A, domain 1"/>
    <property type="match status" value="1"/>
</dbReference>
<protein>
    <recommendedName>
        <fullName evidence="3 8">Ubiquitin-like protein ATG12</fullName>
    </recommendedName>
</protein>
<dbReference type="STRING" id="1314781.A0A165QFJ2"/>
<evidence type="ECO:0000256" key="8">
    <source>
        <dbReference type="RuleBase" id="RU361201"/>
    </source>
</evidence>
<reference evidence="9 10" key="1">
    <citation type="journal article" date="2016" name="Mol. Biol. Evol.">
        <title>Comparative Genomics of Early-Diverging Mushroom-Forming Fungi Provides Insights into the Origins of Lignocellulose Decay Capabilities.</title>
        <authorList>
            <person name="Nagy L.G."/>
            <person name="Riley R."/>
            <person name="Tritt A."/>
            <person name="Adam C."/>
            <person name="Daum C."/>
            <person name="Floudas D."/>
            <person name="Sun H."/>
            <person name="Yadav J.S."/>
            <person name="Pangilinan J."/>
            <person name="Larsson K.H."/>
            <person name="Matsuura K."/>
            <person name="Barry K."/>
            <person name="Labutti K."/>
            <person name="Kuo R."/>
            <person name="Ohm R.A."/>
            <person name="Bhattacharya S.S."/>
            <person name="Shirouzu T."/>
            <person name="Yoshinaga Y."/>
            <person name="Martin F.M."/>
            <person name="Grigoriev I.V."/>
            <person name="Hibbett D.S."/>
        </authorList>
    </citation>
    <scope>NUCLEOTIDE SEQUENCE [LARGE SCALE GENOMIC DNA]</scope>
    <source>
        <strain evidence="9 10">HHB12029</strain>
    </source>
</reference>
<keyword evidence="6 8" id="KW-0072">Autophagy</keyword>
<keyword evidence="5 8" id="KW-0833">Ubl conjugation pathway</keyword>
<dbReference type="GO" id="GO:0015031">
    <property type="term" value="P:protein transport"/>
    <property type="evidence" value="ECO:0007669"/>
    <property type="project" value="UniProtKB-KW"/>
</dbReference>
<evidence type="ECO:0000313" key="10">
    <source>
        <dbReference type="Proteomes" id="UP000077266"/>
    </source>
</evidence>
<gene>
    <name evidence="9" type="ORF">EXIGLDRAFT_758886</name>
</gene>
<keyword evidence="8" id="KW-0813">Transport</keyword>
<keyword evidence="8" id="KW-0472">Membrane</keyword>
<dbReference type="SUPFAM" id="SSF54236">
    <property type="entry name" value="Ubiquitin-like"/>
    <property type="match status" value="1"/>
</dbReference>
<dbReference type="GO" id="GO:0034727">
    <property type="term" value="P:piecemeal microautophagy of the nucleus"/>
    <property type="evidence" value="ECO:0007669"/>
    <property type="project" value="TreeGrafter"/>
</dbReference>
<evidence type="ECO:0000256" key="2">
    <source>
        <dbReference type="ARBA" id="ARBA00011288"/>
    </source>
</evidence>
<evidence type="ECO:0000256" key="4">
    <source>
        <dbReference type="ARBA" id="ARBA00022499"/>
    </source>
</evidence>
<comment type="subcellular location">
    <subcellularLocation>
        <location evidence="8">Preautophagosomal structure membrane</location>
        <topology evidence="8">Peripheral membrane protein</topology>
    </subcellularLocation>
</comment>